<evidence type="ECO:0000313" key="3">
    <source>
        <dbReference type="EMBL" id="SSX10335.1"/>
    </source>
</evidence>
<accession>A0A336KW44</accession>
<reference evidence="2" key="1">
    <citation type="submission" date="2018-04" db="EMBL/GenBank/DDBJ databases">
        <authorList>
            <person name="Go L.Y."/>
            <person name="Mitchell J.A."/>
        </authorList>
    </citation>
    <scope>NUCLEOTIDE SEQUENCE</scope>
    <source>
        <tissue evidence="2">Whole organism</tissue>
    </source>
</reference>
<proteinExistence type="predicted"/>
<keyword evidence="1" id="KW-1133">Transmembrane helix</keyword>
<evidence type="ECO:0000256" key="1">
    <source>
        <dbReference type="SAM" id="Phobius"/>
    </source>
</evidence>
<feature type="transmembrane region" description="Helical" evidence="1">
    <location>
        <begin position="30"/>
        <end position="53"/>
    </location>
</feature>
<keyword evidence="1" id="KW-0812">Transmembrane</keyword>
<protein>
    <submittedName>
        <fullName evidence="2">CSON000423 protein</fullName>
    </submittedName>
    <submittedName>
        <fullName evidence="3">CSON001989 protein</fullName>
    </submittedName>
</protein>
<evidence type="ECO:0000313" key="2">
    <source>
        <dbReference type="EMBL" id="SSX08842.1"/>
    </source>
</evidence>
<reference evidence="4" key="2">
    <citation type="submission" date="2018-07" db="EMBL/GenBank/DDBJ databases">
        <authorList>
            <person name="Quirk P.G."/>
            <person name="Krulwich T.A."/>
        </authorList>
    </citation>
    <scope>NUCLEOTIDE SEQUENCE</scope>
</reference>
<name>A0A336KW44_CULSO</name>
<dbReference type="VEuPathDB" id="VectorBase:CSON001989"/>
<gene>
    <name evidence="2" type="primary">CSON000423</name>
    <name evidence="3" type="synonym">CSON001989</name>
</gene>
<dbReference type="EMBL" id="UFQS01001320">
    <property type="protein sequence ID" value="SSX10335.1"/>
    <property type="molecule type" value="Genomic_DNA"/>
</dbReference>
<sequence length="67" mass="7367">MPVGGRVAGKVGYSSNYGNGQSYAGINEEIVWASIGMAILIFILLAMALCYVAREKCQKRREYYITA</sequence>
<dbReference type="EMBL" id="UFQT01001072">
    <property type="protein sequence ID" value="SSX28754.1"/>
    <property type="molecule type" value="Genomic_DNA"/>
</dbReference>
<evidence type="ECO:0000313" key="4">
    <source>
        <dbReference type="EMBL" id="SSX28754.1"/>
    </source>
</evidence>
<keyword evidence="1" id="KW-0472">Membrane</keyword>
<dbReference type="EMBL" id="UFQS01001072">
    <property type="protein sequence ID" value="SSX08842.1"/>
    <property type="molecule type" value="Genomic_DNA"/>
</dbReference>
<dbReference type="AlphaFoldDB" id="A0A336KW44"/>
<dbReference type="OMA" id="IWISISM"/>
<dbReference type="VEuPathDB" id="VectorBase:CSON000423"/>
<organism evidence="2">
    <name type="scientific">Culicoides sonorensis</name>
    <name type="common">Biting midge</name>
    <dbReference type="NCBI Taxonomy" id="179676"/>
    <lineage>
        <taxon>Eukaryota</taxon>
        <taxon>Metazoa</taxon>
        <taxon>Ecdysozoa</taxon>
        <taxon>Arthropoda</taxon>
        <taxon>Hexapoda</taxon>
        <taxon>Insecta</taxon>
        <taxon>Pterygota</taxon>
        <taxon>Neoptera</taxon>
        <taxon>Endopterygota</taxon>
        <taxon>Diptera</taxon>
        <taxon>Nematocera</taxon>
        <taxon>Chironomoidea</taxon>
        <taxon>Ceratopogonidae</taxon>
        <taxon>Ceratopogoninae</taxon>
        <taxon>Culicoides</taxon>
        <taxon>Monoculicoides</taxon>
    </lineage>
</organism>
<dbReference type="EMBL" id="UFQT01001320">
    <property type="protein sequence ID" value="SSX30023.1"/>
    <property type="molecule type" value="Genomic_DNA"/>
</dbReference>